<name>A0A8J7RRX2_9BACT</name>
<dbReference type="RefSeq" id="WP_210510633.1">
    <property type="nucleotide sequence ID" value="NZ_JAFIDN010000002.1"/>
</dbReference>
<evidence type="ECO:0000256" key="1">
    <source>
        <dbReference type="SAM" id="SignalP"/>
    </source>
</evidence>
<evidence type="ECO:0000313" key="2">
    <source>
        <dbReference type="EMBL" id="MBP3191832.1"/>
    </source>
</evidence>
<comment type="caution">
    <text evidence="2">The sequence shown here is derived from an EMBL/GenBank/DDBJ whole genome shotgun (WGS) entry which is preliminary data.</text>
</comment>
<organism evidence="2 3">
    <name type="scientific">Natronogracilivirga saccharolytica</name>
    <dbReference type="NCBI Taxonomy" id="2812953"/>
    <lineage>
        <taxon>Bacteria</taxon>
        <taxon>Pseudomonadati</taxon>
        <taxon>Balneolota</taxon>
        <taxon>Balneolia</taxon>
        <taxon>Balneolales</taxon>
        <taxon>Cyclonatronaceae</taxon>
        <taxon>Natronogracilivirga</taxon>
    </lineage>
</organism>
<protein>
    <submittedName>
        <fullName evidence="2">DUF2911 domain-containing protein</fullName>
    </submittedName>
</protein>
<sequence>MKAQMLSIKTILAGLIIYLIAAPGAIAQDRAHDDIRVSPNAVVSQTIGTTEVTITYGRPAVRDRDIFGELVPFDEIWRTGADEATTITLSDDVKVEGEPLEAGTYSLFTIPQEEGPWTVIFNQVADQWGAYNYNPDEDALRVRVEPEETFHMEQMMFYFEDIAEDSGKLMLHWDDVKFGFRIDES</sequence>
<accession>A0A8J7RRX2</accession>
<dbReference type="AlphaFoldDB" id="A0A8J7RRX2"/>
<keyword evidence="3" id="KW-1185">Reference proteome</keyword>
<dbReference type="Proteomes" id="UP000673975">
    <property type="component" value="Unassembled WGS sequence"/>
</dbReference>
<dbReference type="EMBL" id="JAFIDN010000002">
    <property type="protein sequence ID" value="MBP3191832.1"/>
    <property type="molecule type" value="Genomic_DNA"/>
</dbReference>
<dbReference type="InterPro" id="IPR021314">
    <property type="entry name" value="DUF2911"/>
</dbReference>
<proteinExistence type="predicted"/>
<gene>
    <name evidence="2" type="ORF">NATSA_04055</name>
</gene>
<evidence type="ECO:0000313" key="3">
    <source>
        <dbReference type="Proteomes" id="UP000673975"/>
    </source>
</evidence>
<reference evidence="2" key="1">
    <citation type="submission" date="2021-02" db="EMBL/GenBank/DDBJ databases">
        <title>Natronogracilivirga saccharolytica gen. nov. sp. nov. a new anaerobic, haloalkiliphilic carbohydrate-fermenting bacterium from soda lake and proposing of Cyclonatronumiaceae fam. nov. in the phylum Balneolaeota.</title>
        <authorList>
            <person name="Zhilina T.N."/>
            <person name="Sorokin D.Y."/>
            <person name="Zavarzina D.G."/>
            <person name="Toshchakov S.V."/>
            <person name="Kublanov I.V."/>
        </authorList>
    </citation>
    <scope>NUCLEOTIDE SEQUENCE</scope>
    <source>
        <strain evidence="2">Z-1702</strain>
    </source>
</reference>
<feature type="signal peptide" evidence="1">
    <location>
        <begin position="1"/>
        <end position="27"/>
    </location>
</feature>
<dbReference type="Pfam" id="PF11138">
    <property type="entry name" value="DUF2911"/>
    <property type="match status" value="1"/>
</dbReference>
<keyword evidence="1" id="KW-0732">Signal</keyword>
<feature type="chain" id="PRO_5035207912" evidence="1">
    <location>
        <begin position="28"/>
        <end position="185"/>
    </location>
</feature>